<evidence type="ECO:0000256" key="10">
    <source>
        <dbReference type="SAM" id="SignalP"/>
    </source>
</evidence>
<dbReference type="PROSITE" id="PS51233">
    <property type="entry name" value="VWFD"/>
    <property type="match status" value="1"/>
</dbReference>
<organism evidence="13 14">
    <name type="scientific">Nezara viridula</name>
    <name type="common">Southern green stink bug</name>
    <name type="synonym">Cimex viridulus</name>
    <dbReference type="NCBI Taxonomy" id="85310"/>
    <lineage>
        <taxon>Eukaryota</taxon>
        <taxon>Metazoa</taxon>
        <taxon>Ecdysozoa</taxon>
        <taxon>Arthropoda</taxon>
        <taxon>Hexapoda</taxon>
        <taxon>Insecta</taxon>
        <taxon>Pterygota</taxon>
        <taxon>Neoptera</taxon>
        <taxon>Paraneoptera</taxon>
        <taxon>Hemiptera</taxon>
        <taxon>Heteroptera</taxon>
        <taxon>Panheteroptera</taxon>
        <taxon>Pentatomomorpha</taxon>
        <taxon>Pentatomoidea</taxon>
        <taxon>Pentatomidae</taxon>
        <taxon>Pentatominae</taxon>
        <taxon>Nezara</taxon>
    </lineage>
</organism>
<evidence type="ECO:0000256" key="3">
    <source>
        <dbReference type="ARBA" id="ARBA00022525"/>
    </source>
</evidence>
<dbReference type="InterPro" id="IPR015817">
    <property type="entry name" value="Vitellinogen_open_b-sht_sub1"/>
</dbReference>
<dbReference type="Pfam" id="PF01347">
    <property type="entry name" value="Vitellogenin_N"/>
    <property type="match status" value="1"/>
</dbReference>
<feature type="chain" id="PRO_5040481436" description="Vitellogenin domain-containing protein" evidence="10">
    <location>
        <begin position="22"/>
        <end position="4166"/>
    </location>
</feature>
<sequence length="4166" mass="479218">MSGSTFIHALVILMAFGQSIASSRFKDPGICGRPTCKARQKFAYKEKMDYTYRYTMTTNVNFDGAGPDSTELQFDFVFKFQFKSKCEGILKIESAQIEYGSDGNNTMVPHENVKILTKNILRFYYDDGTIPEICPEEEDPLWVVNIKRGLLTIMQNTMDRFDIDQGVMERDVNGDCFAGYFFREVNGTTLVIDKKIDVNSCTNRYQIYSIVPMTPYVFQKKYHKWTPMNSSIFCSQHIDHKILTIINCQERHEYQPFYNQTNGAKTAARSEIVLISETPTTLPDQELIKNLGAVAVRDNLLFDHRRALKTNNDNLIMCKKLLVSLCDINTMEFQPKYTEYFTKFIHVARDLSLPTLGQLFYESNYICESGRMHMLDALPYIRSRASTKIMTDIITDGTTNNATITEWLFIMAFVPRPDAETIDAVAKLVLSANWTAPAALTVSTMIHNFCQRSKNCNKQESVVKVMEKLEDVTSESCGSHNHNEKVYSALKAIGNAGVATDTLNLTLQDCIKNPSMPTDVKILSIEAHRRLPCETNREFLLDLFKNRSAEGEVRISAYLQIMRCPTYAILKAIKTTLESEEFNQVGSFVWSHLKTTMKSSFPNRVEVQAMLEDEHFNDKFDKDFRKYSRNYESSFYLNQYGVGGFMETNILFSRKSFIPKIVNFNITINLFGETLNICEVTFFIQGMDAVAEKIFNNNALFNKELFEKALKLVRIIRNSPNPIQALIDELPYFPAIDDIKISVSLKMFGNELSYSQIVGIDQFLEELKKLNPMRIIRNFFSGQEISFKTSSMLVDIYYVTPMMIGLPLRLNSIGTATIKIDAKGLINATKFSSDKELFLKGKLVPSIGLSLKAAMEVDAFVATTGIKFKGTVYTSTALEGSFVTKKNLTFVQTTFNLPLEKSDIVHAETHLILIVNDDERELAGITAGREEKRMCSWSIIDETIGLKLCAHTLLPNKEQLLKSPLFLFSGPLKLGVTLEKSDPTAKLYIVEYKLDNVNNKTVLMFKFDTPGSNTKRAMTAMIDLDPQTQNLTLAYKSSLSQVQAEGYYRNTPSEKLINFGLDINGVKHIDIQIGVNITEEKYGNTYHPRLLFAINNKRIVSLSGSISWVKKKGLSQCHIELDFQTQRFATVISGYGRLSEVSFATNIKMDYKFGTGSIETVKIELKLDNRSTKFLTNYTTQLQLESTAYPEINFILSVKFQKAQSHVDCRLNMLTNPYIKDDKQKLRVRWDLQQFKAFAINKLNTSLEIIKPNSGIDIKLGFIKQNTPNNSTSKVIVRYATGKEIILTFDLNIPHGSLFYFENKIKVLLMPSKEQMSVCVKIFEKSPNDYDVEFAGVWFSGHNLTVRGMLQDQSDPYVSSYNFKILARSQLFNDLLLSGKYLNREEEIKTDLQAEHNNINYGLGFRHLSEIIGVYETFAEIKYDTAVYSFSNFLDLIKRRTVLELHLDQYRDVHISIHGITNKTILDAGLDVKWDANRDPSQKLTAILLSNSYGNLNYDGKCIIEYPGRLITSYFNMEHKLVDYSLFAKVQWSQKDIIVSVFKGIYDMDENRFAKIEGKVETPFTNWEHTSLVYQIKFDPQLMKSNGTVIWKTDQKFDMEVSYRYNFTTDNNFIVFISEINSTIPEVNSMKGILKYAQIENKFVTELIIQPSPANKFAVELLGEKMYATDYSYYHAFFGILTPFETMRAATINAGLYLYPMKRFKGNIQFTGDGKKYVTTVDGSFHVLKESKLNFHINTPFEKYTLITGRYAFSASNKRFFLDLKGPTVSAGADIIYVYNNFSNFDLKLKAHASVSLVSLLIVGKRDLDTIDVRIGWNTLLVGFIGRSHYIAWHDVDYSLQLFTPFEGYNKGSAIAKLIYNDKLDLETYVNLGEKKIGLKVQAMKKPDPEFAVPFSEDVSSRKLISGDKYIEPFNYDEIEYGNTYWRGVFQFDSTLYPTVHGIVQVNDDGVEYYTISYLSFPFGQVKITDTLKYTDLLNLKNFMNVITTCNCLDNGEVSFSIGGTLGRNIQATLEASAKVYNTSYKGELETDYLYIPVSEENKSEGFYNITARAKTPFRKLAHAYTNVLLKAESPIYVGNLTVEMNNSTVYVDGTLENDGTIFTMDVGAKINTTIFKLPMCRLMLSKDFTDFEKELKVGLALPNERGDSLVHYGIALAWHYDGPQYLKYVLSILTPYPSIGTIKTSVSYSSDPSFEEYFLEIYVKYSKLNEITAWSSVKKQMFNFHVLSTSELIRNISINGVLKNKGGVRSLDAVLSWDKEYRMLGWATVNSKKPFMVEIKLYKTATNTEVFGLSLSVHKKDNRYDINSLIQRFDHRINILCDYVIIDNIGKLLHVMLSSTYPGYEKFVLYSEFLSKDSETMVTQVNGEVQSKWITTQAQVNLNVSLEEDIGIIRLNLFNKNISADGQISWVNKALEHLAFDISGMVKYFDMPRTINAHIHMWNFDSEFQEMSLASDVDYNSKEWWLTANATLLWPVWNDLEFVSHAILPHKTEDHHITLAKLYYDKKMAYNTLLLKYSANPKSFNFHSLIEVVIEPETMHGTVLMQTGKHRIYDHLITVSTGNQYDIRNVLQSTNLKEDLTVAVLYGKTDKHKVDLTVYYPEPVPYVRMHTEFSALNNLFATMNCTTPFKAFPHVRVFLKLITTRPFYQRYIEVFWANQSAQLNYTHASTWEKAVQITDGNVLIDFPLTSRHTGLLNYKYESTDSDAKGRSSLSYNKEVIMSGNYSRKTTFTDRSKNEVINISVNNSYLPTGIIYINDYRQKGPQKLFPNRDLKRIELYKLSNVSTFNITGEIEVKKNVLERNVTFRIIHAKRKVVLDTIYDGKNVFISTANFTLRPSIWGACGFNVYTKELIPGKTIEFIIAYPRRYFSLKGNYEYTDDLLTTEITLLPNRNKSPTQITGGVYYIRDPDENSQNISFILAHPSFHKNLTLIARHMKSDKFPLKFDLDFEYSSDINKKLTFNSFVENKTTTPIIHYEYNAHGDHPASRLRLTSFGYLKLSNKMVDFRENVTYKRSYVPLSFWFNGLKVDVNHKMFELERNSLRELSYVYGKYSKDKTKHIINGVLLNGKDTKISGEYMLDIANSLTELDVNLTADASEKLSMKGSHRESRHSVLDIWRSYDDLFVSDLHFSTNLNHSRLLTSYLIWRPEIQSDIVDLILNITNYIMNYATETTNFWTNYFKTEIYDSTMDIWFDAKPIIQDFLDDIRDVSDLQEDIAIFKKIFMQSYEENEFYMQDIYKMYLDLEQEMSFKDRMSHVPKIVNELWEVMGETGETIRQSILWFVESIKKVYNKVAEFVRGLITGETIDKISEYLQKIAGKYDKMIRELHISFLHYVEQLWTDTVNIIYNYWTKTLKVIEPTFIQFAHHTETVFWEGSKKILEFLYARQSELLSSPVFMKNKNFTKNLDVFYEDITNNDFLTNLKKYTKMLIDLIREQYFSAVPFGYELNEIGSEIVGEMKELYKLPFLNFTIDLTREVYNKTRWIYNYFNINDKLQRVVPVLYNVITDYSHTALENELINHGARTKFVFEPDRGKIILEQKLPMPWHAFNETPNYEEIMEYKILKKVQRFISPSNNSFWTYYYKLAPLLEPSKWFPPFSGQAIIISGVHFVTFDGNHVETFDDCSYLLARDFVQNTFSLVLKHEFSNNILILITKDAVINVNLQKQIVSLENRDSFFLPLQIGDTFIYAEEGIVTIQNKNGIKLHCNFKYEVCLFELSGWYFGKTAGLLGTVDNEPKTDFYASDGRLKTNSREFIESWKIGNCMRIKEVTNFSNMMKDNITGTEICQALFHAKSSSFSSCYPVINPQPFFRICHNKLPNRYKDGICTSAYAYIQACKEKFVPLKMPTSCVLCPLLYGDIIQEGDFTRLESDLVPQSTDVVFIMEAKECNQYMRDRRMVHTFATILAKELSNVGIAKNRYAVVTYGGDGVFDQPHNIVVKNQVFTNENDLPNYFEKIVSGNGNTDIFNALRYATKLQYRAGVSKTFILIPCSDCDLANMTIEYNVLNQAFLEQNITLHVLMNADFDFEKLRVNKMFYGLDSERAFTKSDFKVMKGDMDLRRQIKLTKSMMGYCTTLALETNGTIFTGKRMGSENLALVKKFSSVFARRIAASAQPDSCQHCECMANSEGIDFVDCIPCAIPVPAYTDFDFQENGTLSFWQAFEPDNF</sequence>
<dbReference type="Pfam" id="PF09172">
    <property type="entry name" value="Vit_open_b-sht"/>
    <property type="match status" value="1"/>
</dbReference>
<evidence type="ECO:0000256" key="7">
    <source>
        <dbReference type="ARBA" id="ARBA00023157"/>
    </source>
</evidence>
<comment type="subcellular location">
    <subcellularLocation>
        <location evidence="1">Secreted</location>
    </subcellularLocation>
</comment>
<dbReference type="InterPro" id="IPR014853">
    <property type="entry name" value="VWF/SSPO/ZAN-like_Cys-rich_dom"/>
</dbReference>
<keyword evidence="14" id="KW-1185">Reference proteome</keyword>
<evidence type="ECO:0000256" key="4">
    <source>
        <dbReference type="ARBA" id="ARBA00022729"/>
    </source>
</evidence>
<evidence type="ECO:0000256" key="2">
    <source>
        <dbReference type="ARBA" id="ARBA00022448"/>
    </source>
</evidence>
<dbReference type="SUPFAM" id="SSF48431">
    <property type="entry name" value="Lipovitellin-phosvitin complex, superhelical domain"/>
    <property type="match status" value="1"/>
</dbReference>
<keyword evidence="4 10" id="KW-0732">Signal</keyword>
<dbReference type="Gene3D" id="1.25.10.20">
    <property type="entry name" value="Vitellinogen, superhelical"/>
    <property type="match status" value="1"/>
</dbReference>
<dbReference type="GO" id="GO:0045735">
    <property type="term" value="F:nutrient reservoir activity"/>
    <property type="evidence" value="ECO:0007669"/>
    <property type="project" value="UniProtKB-KW"/>
</dbReference>
<evidence type="ECO:0000256" key="6">
    <source>
        <dbReference type="ARBA" id="ARBA00023055"/>
    </source>
</evidence>
<dbReference type="SUPFAM" id="SSF56968">
    <property type="entry name" value="Lipovitellin-phosvitin complex, beta-sheet shell regions"/>
    <property type="match status" value="2"/>
</dbReference>
<gene>
    <name evidence="13" type="ORF">NEZAVI_LOCUS4627</name>
</gene>
<dbReference type="EMBL" id="OV725078">
    <property type="protein sequence ID" value="CAH1394070.1"/>
    <property type="molecule type" value="Genomic_DNA"/>
</dbReference>
<proteinExistence type="predicted"/>
<evidence type="ECO:0000256" key="9">
    <source>
        <dbReference type="PROSITE-ProRule" id="PRU00557"/>
    </source>
</evidence>
<feature type="domain" description="VWFD" evidence="12">
    <location>
        <begin position="3600"/>
        <end position="3768"/>
    </location>
</feature>
<dbReference type="SMART" id="SM00216">
    <property type="entry name" value="VWD"/>
    <property type="match status" value="1"/>
</dbReference>
<dbReference type="Gene3D" id="2.20.50.20">
    <property type="entry name" value="Lipovitellin. Chain A, domain 3"/>
    <property type="match status" value="1"/>
</dbReference>
<evidence type="ECO:0000313" key="13">
    <source>
        <dbReference type="EMBL" id="CAH1394070.1"/>
    </source>
</evidence>
<dbReference type="GO" id="GO:0005319">
    <property type="term" value="F:lipid transporter activity"/>
    <property type="evidence" value="ECO:0007669"/>
    <property type="project" value="InterPro"/>
</dbReference>
<keyword evidence="3" id="KW-0964">Secreted</keyword>
<evidence type="ECO:0008006" key="15">
    <source>
        <dbReference type="Google" id="ProtNLM"/>
    </source>
</evidence>
<dbReference type="InterPro" id="IPR001747">
    <property type="entry name" value="Vitellogenin_N"/>
</dbReference>
<name>A0A9P0EAY3_NEZVI</name>
<dbReference type="InterPro" id="IPR011030">
    <property type="entry name" value="Lipovitellin_superhlx_dom"/>
</dbReference>
<dbReference type="Pfam" id="PF08742">
    <property type="entry name" value="C8"/>
    <property type="match status" value="1"/>
</dbReference>
<dbReference type="SMART" id="SM01169">
    <property type="entry name" value="DUF1943"/>
    <property type="match status" value="1"/>
</dbReference>
<feature type="domain" description="Vitellogenin" evidence="11">
    <location>
        <begin position="44"/>
        <end position="662"/>
    </location>
</feature>
<dbReference type="Gene3D" id="2.20.80.10">
    <property type="entry name" value="Lipovitellin-phosvitin complex, chain A, domain 4"/>
    <property type="match status" value="1"/>
</dbReference>
<dbReference type="InterPro" id="IPR001846">
    <property type="entry name" value="VWF_type-D"/>
</dbReference>
<dbReference type="PANTHER" id="PTHR23345">
    <property type="entry name" value="VITELLOGENIN-RELATED"/>
    <property type="match status" value="1"/>
</dbReference>
<evidence type="ECO:0000256" key="8">
    <source>
        <dbReference type="ARBA" id="ARBA00023180"/>
    </source>
</evidence>
<feature type="signal peptide" evidence="10">
    <location>
        <begin position="1"/>
        <end position="21"/>
    </location>
</feature>
<evidence type="ECO:0000313" key="14">
    <source>
        <dbReference type="Proteomes" id="UP001152798"/>
    </source>
</evidence>
<accession>A0A9P0EAY3</accession>
<keyword evidence="2" id="KW-0813">Transport</keyword>
<dbReference type="Pfam" id="PF06448">
    <property type="entry name" value="DUF1081"/>
    <property type="match status" value="1"/>
</dbReference>
<keyword evidence="7" id="KW-1015">Disulfide bond</keyword>
<reference evidence="13" key="1">
    <citation type="submission" date="2022-01" db="EMBL/GenBank/DDBJ databases">
        <authorList>
            <person name="King R."/>
        </authorList>
    </citation>
    <scope>NUCLEOTIDE SEQUENCE</scope>
</reference>
<dbReference type="InterPro" id="IPR015255">
    <property type="entry name" value="Vitellinogen_open_b-sht"/>
</dbReference>
<dbReference type="PROSITE" id="PS51211">
    <property type="entry name" value="VITELLOGENIN"/>
    <property type="match status" value="1"/>
</dbReference>
<dbReference type="Proteomes" id="UP001152798">
    <property type="component" value="Chromosome 2"/>
</dbReference>
<dbReference type="InterPro" id="IPR036465">
    <property type="entry name" value="vWFA_dom_sf"/>
</dbReference>
<dbReference type="InterPro" id="IPR009454">
    <property type="entry name" value="Lipid_transpt_open_b-sht"/>
</dbReference>
<dbReference type="SMART" id="SM00638">
    <property type="entry name" value="LPD_N"/>
    <property type="match status" value="1"/>
</dbReference>
<protein>
    <recommendedName>
        <fullName evidence="15">Vitellogenin domain-containing protein</fullName>
    </recommendedName>
</protein>
<dbReference type="InterPro" id="IPR015819">
    <property type="entry name" value="Lipid_transp_b-sht_shell"/>
</dbReference>
<keyword evidence="5" id="KW-0758">Storage protein</keyword>
<dbReference type="SUPFAM" id="SSF53300">
    <property type="entry name" value="vWA-like"/>
    <property type="match status" value="1"/>
</dbReference>
<keyword evidence="8" id="KW-0325">Glycoprotein</keyword>
<evidence type="ECO:0000259" key="11">
    <source>
        <dbReference type="PROSITE" id="PS51211"/>
    </source>
</evidence>
<dbReference type="InterPro" id="IPR050733">
    <property type="entry name" value="Vitellogenin/Apolipophorin"/>
</dbReference>
<evidence type="ECO:0000256" key="1">
    <source>
        <dbReference type="ARBA" id="ARBA00004613"/>
    </source>
</evidence>
<dbReference type="GO" id="GO:0005576">
    <property type="term" value="C:extracellular region"/>
    <property type="evidence" value="ECO:0007669"/>
    <property type="project" value="UniProtKB-SubCell"/>
</dbReference>
<evidence type="ECO:0000259" key="12">
    <source>
        <dbReference type="PROSITE" id="PS51233"/>
    </source>
</evidence>
<evidence type="ECO:0000256" key="5">
    <source>
        <dbReference type="ARBA" id="ARBA00022761"/>
    </source>
</evidence>
<dbReference type="GO" id="GO:0032991">
    <property type="term" value="C:protein-containing complex"/>
    <property type="evidence" value="ECO:0007669"/>
    <property type="project" value="UniProtKB-ARBA"/>
</dbReference>
<dbReference type="PANTHER" id="PTHR23345:SF15">
    <property type="entry name" value="VITELLOGENIN 1-RELATED"/>
    <property type="match status" value="1"/>
</dbReference>
<comment type="caution">
    <text evidence="9">Lacks conserved residue(s) required for the propagation of feature annotation.</text>
</comment>
<keyword evidence="6" id="KW-0445">Lipid transport</keyword>
<dbReference type="Gene3D" id="2.30.230.10">
    <property type="entry name" value="Lipovitellin, beta-sheet shell regions, chain A"/>
    <property type="match status" value="1"/>
</dbReference>
<dbReference type="InterPro" id="IPR015816">
    <property type="entry name" value="Vitellinogen_b-sht_N"/>
</dbReference>
<dbReference type="OrthoDB" id="6484170at2759"/>
<dbReference type="Pfam" id="PF00094">
    <property type="entry name" value="VWD"/>
    <property type="match status" value="1"/>
</dbReference>